<reference evidence="1" key="1">
    <citation type="submission" date="2020-07" db="EMBL/GenBank/DDBJ databases">
        <title>Huge and variable diversity of episymbiotic CPR bacteria and DPANN archaea in groundwater ecosystems.</title>
        <authorList>
            <person name="He C.Y."/>
            <person name="Keren R."/>
            <person name="Whittaker M."/>
            <person name="Farag I.F."/>
            <person name="Doudna J."/>
            <person name="Cate J.H.D."/>
            <person name="Banfield J.F."/>
        </authorList>
    </citation>
    <scope>NUCLEOTIDE SEQUENCE</scope>
    <source>
        <strain evidence="1">NC_groundwater_580_Pr5_B-0.1um_64_19</strain>
    </source>
</reference>
<accession>A0A932EPF2</accession>
<proteinExistence type="predicted"/>
<name>A0A932EPF2_9BACT</name>
<comment type="caution">
    <text evidence="1">The sequence shown here is derived from an EMBL/GenBank/DDBJ whole genome shotgun (WGS) entry which is preliminary data.</text>
</comment>
<dbReference type="AlphaFoldDB" id="A0A932EPF2"/>
<sequence length="86" mass="9522">MGTQPVREVELNYGHMFGIGVLQPGEMRERNVKFSDPADLSLRYYDQANHLITSKGPHVDAGVSGEIEARIGDGGKVEWVTNIKTH</sequence>
<evidence type="ECO:0000313" key="1">
    <source>
        <dbReference type="EMBL" id="MBI2678825.1"/>
    </source>
</evidence>
<dbReference type="EMBL" id="JACPNR010000010">
    <property type="protein sequence ID" value="MBI2678825.1"/>
    <property type="molecule type" value="Genomic_DNA"/>
</dbReference>
<protein>
    <submittedName>
        <fullName evidence="1">Uncharacterized protein</fullName>
    </submittedName>
</protein>
<dbReference type="Proteomes" id="UP000779809">
    <property type="component" value="Unassembled WGS sequence"/>
</dbReference>
<organism evidence="1 2">
    <name type="scientific">Candidatus Korobacter versatilis</name>
    <dbReference type="NCBI Taxonomy" id="658062"/>
    <lineage>
        <taxon>Bacteria</taxon>
        <taxon>Pseudomonadati</taxon>
        <taxon>Acidobacteriota</taxon>
        <taxon>Terriglobia</taxon>
        <taxon>Terriglobales</taxon>
        <taxon>Candidatus Korobacteraceae</taxon>
        <taxon>Candidatus Korobacter</taxon>
    </lineage>
</organism>
<gene>
    <name evidence="1" type="ORF">HYX28_08590</name>
</gene>
<evidence type="ECO:0000313" key="2">
    <source>
        <dbReference type="Proteomes" id="UP000779809"/>
    </source>
</evidence>